<evidence type="ECO:0000256" key="2">
    <source>
        <dbReference type="SAM" id="MobiDB-lite"/>
    </source>
</evidence>
<evidence type="ECO:0000313" key="4">
    <source>
        <dbReference type="Proteomes" id="UP001163828"/>
    </source>
</evidence>
<accession>A0ABQ8PWV9</accession>
<evidence type="ECO:0000313" key="3">
    <source>
        <dbReference type="EMBL" id="KAJ3990832.1"/>
    </source>
</evidence>
<dbReference type="Proteomes" id="UP001163828">
    <property type="component" value="Unassembled WGS sequence"/>
</dbReference>
<dbReference type="EMBL" id="MU791415">
    <property type="protein sequence ID" value="KAJ3990832.1"/>
    <property type="molecule type" value="Genomic_DNA"/>
</dbReference>
<evidence type="ECO:0000256" key="1">
    <source>
        <dbReference type="SAM" id="Coils"/>
    </source>
</evidence>
<organism evidence="3 4">
    <name type="scientific">Lentinula boryana</name>
    <dbReference type="NCBI Taxonomy" id="40481"/>
    <lineage>
        <taxon>Eukaryota</taxon>
        <taxon>Fungi</taxon>
        <taxon>Dikarya</taxon>
        <taxon>Basidiomycota</taxon>
        <taxon>Agaricomycotina</taxon>
        <taxon>Agaricomycetes</taxon>
        <taxon>Agaricomycetidae</taxon>
        <taxon>Agaricales</taxon>
        <taxon>Marasmiineae</taxon>
        <taxon>Omphalotaceae</taxon>
        <taxon>Lentinula</taxon>
    </lineage>
</organism>
<keyword evidence="1" id="KW-0175">Coiled coil</keyword>
<keyword evidence="4" id="KW-1185">Reference proteome</keyword>
<feature type="region of interest" description="Disordered" evidence="2">
    <location>
        <begin position="1"/>
        <end position="35"/>
    </location>
</feature>
<sequence>MDSSSSRSKPSIKRRRLEKEGQPSSQTLDAPQVPEDYDLNVMSTVMLDRELPSNPQTPDLALDSVAILLAKQAFTSAFSANPVIPQSMDVPSLVDPKDINAASVRAVLSAQRLQDVLDKALDSLVRLYAGSLDSLDPQLLLGNAEASLAYVQKSIGSVSRTAATDTIEKAKKSMATLEKTIDQLRKVYPDTTAVKIDNSKPLHLRNSSADFSRFR</sequence>
<proteinExistence type="predicted"/>
<protein>
    <submittedName>
        <fullName evidence="3">Uncharacterized protein</fullName>
    </submittedName>
</protein>
<name>A0ABQ8PWV9_9AGAR</name>
<gene>
    <name evidence="3" type="ORF">F5050DRAFT_1813383</name>
</gene>
<comment type="caution">
    <text evidence="3">The sequence shown here is derived from an EMBL/GenBank/DDBJ whole genome shotgun (WGS) entry which is preliminary data.</text>
</comment>
<reference evidence="3" key="1">
    <citation type="submission" date="2022-08" db="EMBL/GenBank/DDBJ databases">
        <authorList>
            <consortium name="DOE Joint Genome Institute"/>
            <person name="Min B."/>
            <person name="Riley R."/>
            <person name="Sierra-Patev S."/>
            <person name="Naranjo-Ortiz M."/>
            <person name="Looney B."/>
            <person name="Konkel Z."/>
            <person name="Slot J.C."/>
            <person name="Sakamoto Y."/>
            <person name="Steenwyk J.L."/>
            <person name="Rokas A."/>
            <person name="Carro J."/>
            <person name="Camarero S."/>
            <person name="Ferreira P."/>
            <person name="Molpeceres G."/>
            <person name="Ruiz-Duenas F.J."/>
            <person name="Serrano A."/>
            <person name="Henrissat B."/>
            <person name="Drula E."/>
            <person name="Hughes K.W."/>
            <person name="Mata J.L."/>
            <person name="Ishikawa N.K."/>
            <person name="Vargas-Isla R."/>
            <person name="Ushijima S."/>
            <person name="Smith C.A."/>
            <person name="Ahrendt S."/>
            <person name="Andreopoulos W."/>
            <person name="He G."/>
            <person name="Labutti K."/>
            <person name="Lipzen A."/>
            <person name="Ng V."/>
            <person name="Sandor L."/>
            <person name="Barry K."/>
            <person name="Martinez A.T."/>
            <person name="Xiao Y."/>
            <person name="Gibbons J.G."/>
            <person name="Terashima K."/>
            <person name="Hibbett D.S."/>
            <person name="Grigoriev I.V."/>
        </authorList>
    </citation>
    <scope>NUCLEOTIDE SEQUENCE</scope>
    <source>
        <strain evidence="3">TFB10827</strain>
    </source>
</reference>
<feature type="coiled-coil region" evidence="1">
    <location>
        <begin position="160"/>
        <end position="187"/>
    </location>
</feature>